<dbReference type="RefSeq" id="WP_058453219.1">
    <property type="nucleotide sequence ID" value="NZ_CAAAIB010000007.1"/>
</dbReference>
<feature type="transmembrane region" description="Helical" evidence="6">
    <location>
        <begin position="182"/>
        <end position="205"/>
    </location>
</feature>
<evidence type="ECO:0000256" key="6">
    <source>
        <dbReference type="RuleBase" id="RU363041"/>
    </source>
</evidence>
<organism evidence="7 8">
    <name type="scientific">Legionella maceachernii</name>
    <dbReference type="NCBI Taxonomy" id="466"/>
    <lineage>
        <taxon>Bacteria</taxon>
        <taxon>Pseudomonadati</taxon>
        <taxon>Pseudomonadota</taxon>
        <taxon>Gammaproteobacteria</taxon>
        <taxon>Legionellales</taxon>
        <taxon>Legionellaceae</taxon>
        <taxon>Legionella</taxon>
    </lineage>
</organism>
<keyword evidence="4 6" id="KW-1133">Transmembrane helix</keyword>
<evidence type="ECO:0000313" key="8">
    <source>
        <dbReference type="Proteomes" id="UP000054908"/>
    </source>
</evidence>
<comment type="similarity">
    <text evidence="2 6">Belongs to the 4-toluene sulfonate uptake permease (TSUP) (TC 2.A.102) family.</text>
</comment>
<evidence type="ECO:0000256" key="5">
    <source>
        <dbReference type="ARBA" id="ARBA00023136"/>
    </source>
</evidence>
<evidence type="ECO:0000256" key="2">
    <source>
        <dbReference type="ARBA" id="ARBA00009142"/>
    </source>
</evidence>
<evidence type="ECO:0000256" key="3">
    <source>
        <dbReference type="ARBA" id="ARBA00022692"/>
    </source>
</evidence>
<keyword evidence="5 6" id="KW-0472">Membrane</keyword>
<dbReference type="PANTHER" id="PTHR43483:SF3">
    <property type="entry name" value="MEMBRANE TRANSPORTER PROTEIN HI_0806-RELATED"/>
    <property type="match status" value="1"/>
</dbReference>
<dbReference type="PANTHER" id="PTHR43483">
    <property type="entry name" value="MEMBRANE TRANSPORTER PROTEIN HI_0806-RELATED"/>
    <property type="match status" value="1"/>
</dbReference>
<feature type="transmembrane region" description="Helical" evidence="6">
    <location>
        <begin position="147"/>
        <end position="170"/>
    </location>
</feature>
<reference evidence="7 8" key="1">
    <citation type="submission" date="2015-11" db="EMBL/GenBank/DDBJ databases">
        <title>Genomic analysis of 38 Legionella species identifies large and diverse effector repertoires.</title>
        <authorList>
            <person name="Burstein D."/>
            <person name="Amaro F."/>
            <person name="Zusman T."/>
            <person name="Lifshitz Z."/>
            <person name="Cohen O."/>
            <person name="Gilbert J.A."/>
            <person name="Pupko T."/>
            <person name="Shuman H.A."/>
            <person name="Segal G."/>
        </authorList>
    </citation>
    <scope>NUCLEOTIDE SEQUENCE [LARGE SCALE GENOMIC DNA]</scope>
    <source>
        <strain evidence="7 8">PX-1-G2-E2</strain>
    </source>
</reference>
<feature type="transmembrane region" description="Helical" evidence="6">
    <location>
        <begin position="217"/>
        <end position="238"/>
    </location>
</feature>
<protein>
    <recommendedName>
        <fullName evidence="6">Probable membrane transporter protein</fullName>
    </recommendedName>
</protein>
<dbReference type="Proteomes" id="UP000054908">
    <property type="component" value="Unassembled WGS sequence"/>
</dbReference>
<sequence length="269" mass="28834">MFSLFGICFLAGCIGALLQGMVGIGTGIIIVPTLTFILPYYHFPPDIAFHMAIATAMTAIAINSLTALIHHYHHNNIDWKLFRLIVGFSTLGSAIGALIAAFINGYLLKIIFSVFLMSLAGYLLLFKKSHHEISETMPSSDATSVKLRCVGLGIGFIASFVGSAGGILMVPFLRKLNYPMRYAVGTSTLIGLPIALAGSAIYIVLGSIKMPNSSATIGYLHWPALLAITLAGLFSAPLGVRLATKLPTLLLQRLFAFMMLIIGLKMLNA</sequence>
<keyword evidence="3 6" id="KW-0812">Transmembrane</keyword>
<evidence type="ECO:0000256" key="1">
    <source>
        <dbReference type="ARBA" id="ARBA00004141"/>
    </source>
</evidence>
<feature type="transmembrane region" description="Helical" evidence="6">
    <location>
        <begin position="81"/>
        <end position="100"/>
    </location>
</feature>
<keyword evidence="8" id="KW-1185">Reference proteome</keyword>
<comment type="subcellular location">
    <subcellularLocation>
        <location evidence="6">Cell membrane</location>
        <topology evidence="6">Multi-pass membrane protein</topology>
    </subcellularLocation>
    <subcellularLocation>
        <location evidence="1">Membrane</location>
        <topology evidence="1">Multi-pass membrane protein</topology>
    </subcellularLocation>
</comment>
<dbReference type="EMBL" id="LNYL01000050">
    <property type="protein sequence ID" value="KTD24434.1"/>
    <property type="molecule type" value="Genomic_DNA"/>
</dbReference>
<accession>A0A0W0VWW7</accession>
<evidence type="ECO:0000256" key="4">
    <source>
        <dbReference type="ARBA" id="ARBA00022989"/>
    </source>
</evidence>
<name>A0A0W0VWW7_9GAMM</name>
<dbReference type="InterPro" id="IPR002781">
    <property type="entry name" value="TM_pro_TauE-like"/>
</dbReference>
<keyword evidence="6" id="KW-1003">Cell membrane</keyword>
<feature type="transmembrane region" description="Helical" evidence="6">
    <location>
        <begin position="47"/>
        <end position="69"/>
    </location>
</feature>
<proteinExistence type="inferred from homology"/>
<evidence type="ECO:0000313" key="7">
    <source>
        <dbReference type="EMBL" id="KTD24434.1"/>
    </source>
</evidence>
<feature type="transmembrane region" description="Helical" evidence="6">
    <location>
        <begin position="250"/>
        <end position="267"/>
    </location>
</feature>
<feature type="transmembrane region" description="Helical" evidence="6">
    <location>
        <begin position="7"/>
        <end position="35"/>
    </location>
</feature>
<dbReference type="AlphaFoldDB" id="A0A0W0VWW7"/>
<feature type="transmembrane region" description="Helical" evidence="6">
    <location>
        <begin position="106"/>
        <end position="126"/>
    </location>
</feature>
<dbReference type="PATRIC" id="fig|466.6.peg.2689"/>
<dbReference type="Pfam" id="PF01925">
    <property type="entry name" value="TauE"/>
    <property type="match status" value="1"/>
</dbReference>
<gene>
    <name evidence="7" type="ORF">Lmac_2521</name>
</gene>
<dbReference type="GO" id="GO:0005886">
    <property type="term" value="C:plasma membrane"/>
    <property type="evidence" value="ECO:0007669"/>
    <property type="project" value="UniProtKB-SubCell"/>
</dbReference>
<comment type="caution">
    <text evidence="7">The sequence shown here is derived from an EMBL/GenBank/DDBJ whole genome shotgun (WGS) entry which is preliminary data.</text>
</comment>
<dbReference type="STRING" id="466.Lmac_2521"/>